<evidence type="ECO:0000313" key="1">
    <source>
        <dbReference type="EMBL" id="EXL65884.1"/>
    </source>
</evidence>
<dbReference type="EMBL" id="KK033533">
    <property type="protein sequence ID" value="EXL65884.1"/>
    <property type="molecule type" value="Genomic_DNA"/>
</dbReference>
<dbReference type="Proteomes" id="UP000030676">
    <property type="component" value="Unassembled WGS sequence"/>
</dbReference>
<reference evidence="1" key="2">
    <citation type="submission" date="2014-03" db="EMBL/GenBank/DDBJ databases">
        <title>The Genome Annotation of Fusarium oxysporum PHW808.</title>
        <authorList>
            <consortium name="The Broad Institute Genomics Platform"/>
            <person name="Ma L.-J."/>
            <person name="Corby-Kistler H."/>
            <person name="Broz K."/>
            <person name="Gale L.R."/>
            <person name="Jonkers W."/>
            <person name="O'Donnell K."/>
            <person name="Ploetz R."/>
            <person name="Steinberg C."/>
            <person name="Schwartz D.C."/>
            <person name="VanEtten H."/>
            <person name="Zhou S."/>
            <person name="Young S.K."/>
            <person name="Zeng Q."/>
            <person name="Gargeya S."/>
            <person name="Fitzgerald M."/>
            <person name="Abouelleil A."/>
            <person name="Alvarado L."/>
            <person name="Chapman S.B."/>
            <person name="Gainer-Dewar J."/>
            <person name="Goldberg J."/>
            <person name="Griggs A."/>
            <person name="Gujja S."/>
            <person name="Hansen M."/>
            <person name="Howarth C."/>
            <person name="Imamovic A."/>
            <person name="Ireland A."/>
            <person name="Larimer J."/>
            <person name="McCowan C."/>
            <person name="Murphy C."/>
            <person name="Pearson M."/>
            <person name="Poon T.W."/>
            <person name="Priest M."/>
            <person name="Roberts A."/>
            <person name="Saif S."/>
            <person name="Shea T."/>
            <person name="Sykes S."/>
            <person name="Wortman J."/>
            <person name="Nusbaum C."/>
            <person name="Birren B."/>
        </authorList>
    </citation>
    <scope>NUCLEOTIDE SEQUENCE</scope>
    <source>
        <strain evidence="1">54008</strain>
    </source>
</reference>
<proteinExistence type="predicted"/>
<accession>X0HXP4</accession>
<name>X0HXP4_FUSOX</name>
<dbReference type="HOGENOM" id="CLU_1532635_0_0_1"/>
<sequence>MTKIMSLAVKQEALHVAEHSETLAQNLGDGISSCIDVSQLRSCLVNRLAGSLRSLTGLIPTSDKLLDQELDYFESIQNAVSNCANILADVQAYLDAHTAGELAVATASNEESPMKRFERDLFSESNSLAVAQHLLAPRPSNSTKRGNQGLPLRAVVLHTTSNVPMLGFQVLNPGP</sequence>
<organism evidence="1">
    <name type="scientific">Fusarium oxysporum f. sp. conglutinans race 2 54008</name>
    <dbReference type="NCBI Taxonomy" id="1089457"/>
    <lineage>
        <taxon>Eukaryota</taxon>
        <taxon>Fungi</taxon>
        <taxon>Dikarya</taxon>
        <taxon>Ascomycota</taxon>
        <taxon>Pezizomycotina</taxon>
        <taxon>Sordariomycetes</taxon>
        <taxon>Hypocreomycetidae</taxon>
        <taxon>Hypocreales</taxon>
        <taxon>Nectriaceae</taxon>
        <taxon>Fusarium</taxon>
        <taxon>Fusarium oxysporum species complex</taxon>
    </lineage>
</organism>
<dbReference type="AlphaFoldDB" id="X0HXP4"/>
<protein>
    <submittedName>
        <fullName evidence="1">Uncharacterized protein</fullName>
    </submittedName>
</protein>
<reference evidence="1" key="1">
    <citation type="submission" date="2011-11" db="EMBL/GenBank/DDBJ databases">
        <title>The Genome Sequence of Fusarium oxysporum PHW808.</title>
        <authorList>
            <consortium name="The Broad Institute Genome Sequencing Platform"/>
            <person name="Ma L.-J."/>
            <person name="Gale L.R."/>
            <person name="Schwartz D.C."/>
            <person name="Zhou S."/>
            <person name="Corby-Kistler H."/>
            <person name="Young S.K."/>
            <person name="Zeng Q."/>
            <person name="Gargeya S."/>
            <person name="Fitzgerald M."/>
            <person name="Haas B."/>
            <person name="Abouelleil A."/>
            <person name="Alvarado L."/>
            <person name="Arachchi H.M."/>
            <person name="Berlin A."/>
            <person name="Brown A."/>
            <person name="Chapman S.B."/>
            <person name="Chen Z."/>
            <person name="Dunbar C."/>
            <person name="Freedman E."/>
            <person name="Gearin G."/>
            <person name="Goldberg J."/>
            <person name="Griggs A."/>
            <person name="Gujja S."/>
            <person name="Heiman D."/>
            <person name="Howarth C."/>
            <person name="Larson L."/>
            <person name="Lui A."/>
            <person name="MacDonald P.J.P."/>
            <person name="Montmayeur A."/>
            <person name="Murphy C."/>
            <person name="Neiman D."/>
            <person name="Pearson M."/>
            <person name="Priest M."/>
            <person name="Roberts A."/>
            <person name="Saif S."/>
            <person name="Shea T."/>
            <person name="Shenoy N."/>
            <person name="Sisk P."/>
            <person name="Stolte C."/>
            <person name="Sykes S."/>
            <person name="Wortman J."/>
            <person name="Nusbaum C."/>
            <person name="Birren B."/>
        </authorList>
    </citation>
    <scope>NUCLEOTIDE SEQUENCE [LARGE SCALE GENOMIC DNA]</scope>
    <source>
        <strain evidence="1">54008</strain>
    </source>
</reference>
<gene>
    <name evidence="1" type="ORF">FOPG_17913</name>
</gene>